<dbReference type="PROSITE" id="PS01078">
    <property type="entry name" value="MOCF_BIOSYNTHESIS_1"/>
    <property type="match status" value="1"/>
</dbReference>
<protein>
    <submittedName>
        <fullName evidence="4">MogA/MoaB family molybdenum cofactor biosynthesis protein</fullName>
    </submittedName>
</protein>
<accession>A0ABX6YFL8</accession>
<dbReference type="PANTHER" id="PTHR43764:SF1">
    <property type="entry name" value="MOLYBDOPTERIN MOLYBDOTRANSFERASE"/>
    <property type="match status" value="1"/>
</dbReference>
<dbReference type="InterPro" id="IPR008284">
    <property type="entry name" value="MoCF_biosynth_CS"/>
</dbReference>
<dbReference type="RefSeq" id="WP_166990638.1">
    <property type="nucleotide sequence ID" value="NZ_CP061169.1"/>
</dbReference>
<keyword evidence="2" id="KW-0501">Molybdenum cofactor biosynthesis</keyword>
<evidence type="ECO:0000313" key="4">
    <source>
        <dbReference type="EMBL" id="QPZ37533.1"/>
    </source>
</evidence>
<dbReference type="Pfam" id="PF00994">
    <property type="entry name" value="MoCF_biosynth"/>
    <property type="match status" value="1"/>
</dbReference>
<dbReference type="CDD" id="cd00886">
    <property type="entry name" value="MogA_MoaB"/>
    <property type="match status" value="1"/>
</dbReference>
<dbReference type="PANTHER" id="PTHR43764">
    <property type="entry name" value="MOLYBDENUM COFACTOR BIOSYNTHESIS"/>
    <property type="match status" value="1"/>
</dbReference>
<comment type="pathway">
    <text evidence="1">Cofactor biosynthesis; molybdopterin biosynthesis.</text>
</comment>
<dbReference type="Proteomes" id="UP000662814">
    <property type="component" value="Chromosome"/>
</dbReference>
<evidence type="ECO:0000259" key="3">
    <source>
        <dbReference type="SMART" id="SM00852"/>
    </source>
</evidence>
<evidence type="ECO:0000313" key="5">
    <source>
        <dbReference type="Proteomes" id="UP000662814"/>
    </source>
</evidence>
<evidence type="ECO:0000256" key="1">
    <source>
        <dbReference type="ARBA" id="ARBA00005046"/>
    </source>
</evidence>
<dbReference type="NCBIfam" id="TIGR00177">
    <property type="entry name" value="molyb_syn"/>
    <property type="match status" value="1"/>
</dbReference>
<dbReference type="EMBL" id="CP061169">
    <property type="protein sequence ID" value="QPZ37533.1"/>
    <property type="molecule type" value="Genomic_DNA"/>
</dbReference>
<dbReference type="Gene3D" id="3.40.980.10">
    <property type="entry name" value="MoaB/Mog-like domain"/>
    <property type="match status" value="1"/>
</dbReference>
<proteinExistence type="predicted"/>
<reference evidence="4 5" key="1">
    <citation type="submission" date="2020-12" db="EMBL/GenBank/DDBJ databases">
        <title>Microbacterium sp. HY060.</title>
        <authorList>
            <person name="Zhou J."/>
        </authorList>
    </citation>
    <scope>NUCLEOTIDE SEQUENCE [LARGE SCALE GENOMIC DNA]</scope>
    <source>
        <strain evidence="4 5">HY60</strain>
    </source>
</reference>
<keyword evidence="5" id="KW-1185">Reference proteome</keyword>
<dbReference type="SUPFAM" id="SSF53218">
    <property type="entry name" value="Molybdenum cofactor biosynthesis proteins"/>
    <property type="match status" value="1"/>
</dbReference>
<gene>
    <name evidence="4" type="ORF">HCR76_11895</name>
</gene>
<dbReference type="InterPro" id="IPR036425">
    <property type="entry name" value="MoaB/Mog-like_dom_sf"/>
</dbReference>
<sequence length="162" mass="16531">MEHASSRRVARVITVSDRASTGQREDRSGPAAEALLEEAGWTTDVRVVPDDIDAITGSIRSAIDAGCRLVVTTGGTGVAPRDVTPQATAPLLRLELPGIAEQIRRVGAENVAGAILSRGVAGVLGTALVVNVAGSTGAVRDGIPVILSVADHVLSQLDGGDH</sequence>
<evidence type="ECO:0000256" key="2">
    <source>
        <dbReference type="ARBA" id="ARBA00023150"/>
    </source>
</evidence>
<feature type="domain" description="MoaB/Mog" evidence="3">
    <location>
        <begin position="11"/>
        <end position="153"/>
    </location>
</feature>
<dbReference type="SMART" id="SM00852">
    <property type="entry name" value="MoCF_biosynth"/>
    <property type="match status" value="1"/>
</dbReference>
<dbReference type="InterPro" id="IPR051920">
    <property type="entry name" value="MPT_Adenylyltrnsfr/MoaC-Rel"/>
</dbReference>
<organism evidence="4 5">
    <name type="scientific">Paramicrobacterium chengjingii</name>
    <dbReference type="NCBI Taxonomy" id="2769067"/>
    <lineage>
        <taxon>Bacteria</taxon>
        <taxon>Bacillati</taxon>
        <taxon>Actinomycetota</taxon>
        <taxon>Actinomycetes</taxon>
        <taxon>Micrococcales</taxon>
        <taxon>Microbacteriaceae</taxon>
        <taxon>Paramicrobacterium</taxon>
    </lineage>
</organism>
<name>A0ABX6YFL8_9MICO</name>
<dbReference type="InterPro" id="IPR001453">
    <property type="entry name" value="MoaB/Mog_dom"/>
</dbReference>